<dbReference type="InterPro" id="IPR001647">
    <property type="entry name" value="HTH_TetR"/>
</dbReference>
<feature type="domain" description="HTH tetR-type" evidence="6">
    <location>
        <begin position="14"/>
        <end position="74"/>
    </location>
</feature>
<organism evidence="7 8">
    <name type="scientific">Aureimonas fodinaquatilis</name>
    <dbReference type="NCBI Taxonomy" id="2565783"/>
    <lineage>
        <taxon>Bacteria</taxon>
        <taxon>Pseudomonadati</taxon>
        <taxon>Pseudomonadota</taxon>
        <taxon>Alphaproteobacteria</taxon>
        <taxon>Hyphomicrobiales</taxon>
        <taxon>Aurantimonadaceae</taxon>
        <taxon>Aureimonas</taxon>
    </lineage>
</organism>
<keyword evidence="4" id="KW-0804">Transcription</keyword>
<evidence type="ECO:0000256" key="1">
    <source>
        <dbReference type="ARBA" id="ARBA00022491"/>
    </source>
</evidence>
<sequence>MREPVLRRTKEEAAQTREAILDAAEEVFFQRGVSQTSLNQIAAAAQVTRGAIYWHFSNKSDLFRAMQDRAHLPQQEYFKAQAFLELEDPLTALLRFTDETFARFVTDERAKRVFTIILLRCEYVGEMEEALCEHRANEDSMRTHVFAVFEYANRLGLLNRRWTPEAATDAFVCIIVGLLVEWLRNSCEFDLRTVGALSMQGLFASLQKI</sequence>
<feature type="DNA-binding region" description="H-T-H motif" evidence="5">
    <location>
        <begin position="37"/>
        <end position="56"/>
    </location>
</feature>
<dbReference type="InterPro" id="IPR036271">
    <property type="entry name" value="Tet_transcr_reg_TetR-rel_C_sf"/>
</dbReference>
<dbReference type="InterPro" id="IPR013572">
    <property type="entry name" value="Tscrpt_reg_MAATS_C"/>
</dbReference>
<dbReference type="InterPro" id="IPR050109">
    <property type="entry name" value="HTH-type_TetR-like_transc_reg"/>
</dbReference>
<reference evidence="7 8" key="1">
    <citation type="submission" date="2019-08" db="EMBL/GenBank/DDBJ databases">
        <title>Aureimonas fodiniaquatilis sp. nov., isolated from a coal mine wastewater.</title>
        <authorList>
            <person name="Kim W."/>
        </authorList>
    </citation>
    <scope>NUCLEOTIDE SEQUENCE [LARGE SCALE GENOMIC DNA]</scope>
    <source>
        <strain evidence="7 8">CAU 1482</strain>
    </source>
</reference>
<dbReference type="GO" id="GO:0000976">
    <property type="term" value="F:transcription cis-regulatory region binding"/>
    <property type="evidence" value="ECO:0007669"/>
    <property type="project" value="TreeGrafter"/>
</dbReference>
<dbReference type="GO" id="GO:0003700">
    <property type="term" value="F:DNA-binding transcription factor activity"/>
    <property type="evidence" value="ECO:0007669"/>
    <property type="project" value="TreeGrafter"/>
</dbReference>
<dbReference type="PANTHER" id="PTHR30055">
    <property type="entry name" value="HTH-TYPE TRANSCRIPTIONAL REGULATOR RUTR"/>
    <property type="match status" value="1"/>
</dbReference>
<evidence type="ECO:0000256" key="5">
    <source>
        <dbReference type="PROSITE-ProRule" id="PRU00335"/>
    </source>
</evidence>
<dbReference type="PANTHER" id="PTHR30055:SF240">
    <property type="entry name" value="HTH-TYPE TRANSCRIPTIONAL REGULATOR ACRR"/>
    <property type="match status" value="1"/>
</dbReference>
<dbReference type="AlphaFoldDB" id="A0A5B0DZX3"/>
<keyword evidence="1" id="KW-0678">Repressor</keyword>
<dbReference type="Pfam" id="PF00440">
    <property type="entry name" value="TetR_N"/>
    <property type="match status" value="1"/>
</dbReference>
<name>A0A5B0DZX3_9HYPH</name>
<dbReference type="OrthoDB" id="9798857at2"/>
<accession>A0A5B0DZX3</accession>
<dbReference type="Pfam" id="PF08361">
    <property type="entry name" value="TetR_C_2"/>
    <property type="match status" value="1"/>
</dbReference>
<dbReference type="EMBL" id="VTWH01000002">
    <property type="protein sequence ID" value="KAA0971100.1"/>
    <property type="molecule type" value="Genomic_DNA"/>
</dbReference>
<evidence type="ECO:0000313" key="7">
    <source>
        <dbReference type="EMBL" id="KAA0971100.1"/>
    </source>
</evidence>
<dbReference type="SUPFAM" id="SSF48498">
    <property type="entry name" value="Tetracyclin repressor-like, C-terminal domain"/>
    <property type="match status" value="1"/>
</dbReference>
<protein>
    <submittedName>
        <fullName evidence="7">TetR family transcriptional regulator</fullName>
    </submittedName>
</protein>
<evidence type="ECO:0000256" key="3">
    <source>
        <dbReference type="ARBA" id="ARBA00023125"/>
    </source>
</evidence>
<dbReference type="Gene3D" id="1.10.357.10">
    <property type="entry name" value="Tetracycline Repressor, domain 2"/>
    <property type="match status" value="1"/>
</dbReference>
<dbReference type="PROSITE" id="PS50977">
    <property type="entry name" value="HTH_TETR_2"/>
    <property type="match status" value="1"/>
</dbReference>
<dbReference type="RefSeq" id="WP_149300412.1">
    <property type="nucleotide sequence ID" value="NZ_VTWH01000002.1"/>
</dbReference>
<keyword evidence="2" id="KW-0805">Transcription regulation</keyword>
<dbReference type="PRINTS" id="PR00455">
    <property type="entry name" value="HTHTETR"/>
</dbReference>
<dbReference type="Proteomes" id="UP000324738">
    <property type="component" value="Unassembled WGS sequence"/>
</dbReference>
<evidence type="ECO:0000256" key="4">
    <source>
        <dbReference type="ARBA" id="ARBA00023163"/>
    </source>
</evidence>
<gene>
    <name evidence="7" type="ORF">FPY71_11690</name>
</gene>
<evidence type="ECO:0000259" key="6">
    <source>
        <dbReference type="PROSITE" id="PS50977"/>
    </source>
</evidence>
<comment type="caution">
    <text evidence="7">The sequence shown here is derived from an EMBL/GenBank/DDBJ whole genome shotgun (WGS) entry which is preliminary data.</text>
</comment>
<dbReference type="InterPro" id="IPR023772">
    <property type="entry name" value="DNA-bd_HTH_TetR-type_CS"/>
</dbReference>
<proteinExistence type="predicted"/>
<dbReference type="PROSITE" id="PS01081">
    <property type="entry name" value="HTH_TETR_1"/>
    <property type="match status" value="1"/>
</dbReference>
<keyword evidence="8" id="KW-1185">Reference proteome</keyword>
<evidence type="ECO:0000256" key="2">
    <source>
        <dbReference type="ARBA" id="ARBA00023015"/>
    </source>
</evidence>
<dbReference type="SUPFAM" id="SSF46689">
    <property type="entry name" value="Homeodomain-like"/>
    <property type="match status" value="1"/>
</dbReference>
<evidence type="ECO:0000313" key="8">
    <source>
        <dbReference type="Proteomes" id="UP000324738"/>
    </source>
</evidence>
<keyword evidence="3 5" id="KW-0238">DNA-binding</keyword>
<dbReference type="InterPro" id="IPR009057">
    <property type="entry name" value="Homeodomain-like_sf"/>
</dbReference>